<gene>
    <name evidence="11" type="ORF">GCM10011374_28510</name>
</gene>
<dbReference type="GO" id="GO:0015648">
    <property type="term" value="F:lipid-linked peptidoglycan transporter activity"/>
    <property type="evidence" value="ECO:0007669"/>
    <property type="project" value="TreeGrafter"/>
</dbReference>
<evidence type="ECO:0000256" key="4">
    <source>
        <dbReference type="ARBA" id="ARBA00022960"/>
    </source>
</evidence>
<feature type="transmembrane region" description="Helical" evidence="10">
    <location>
        <begin position="225"/>
        <end position="244"/>
    </location>
</feature>
<keyword evidence="4" id="KW-0133">Cell shape</keyword>
<feature type="transmembrane region" description="Helical" evidence="10">
    <location>
        <begin position="32"/>
        <end position="49"/>
    </location>
</feature>
<evidence type="ECO:0000256" key="5">
    <source>
        <dbReference type="ARBA" id="ARBA00022989"/>
    </source>
</evidence>
<name>A0A917H126_9MICC</name>
<keyword evidence="5 10" id="KW-1133">Transmembrane helix</keyword>
<dbReference type="EC" id="2.4.99.28" evidence="7"/>
<comment type="caution">
    <text evidence="11">The sequence shown here is derived from an EMBL/GenBank/DDBJ whole genome shotgun (WGS) entry which is preliminary data.</text>
</comment>
<feature type="compositionally biased region" description="Basic and acidic residues" evidence="9">
    <location>
        <begin position="482"/>
        <end position="511"/>
    </location>
</feature>
<keyword evidence="12" id="KW-1185">Reference proteome</keyword>
<feature type="transmembrane region" description="Helical" evidence="10">
    <location>
        <begin position="88"/>
        <end position="108"/>
    </location>
</feature>
<feature type="transmembrane region" description="Helical" evidence="10">
    <location>
        <begin position="185"/>
        <end position="204"/>
    </location>
</feature>
<evidence type="ECO:0000256" key="9">
    <source>
        <dbReference type="SAM" id="MobiDB-lite"/>
    </source>
</evidence>
<comment type="catalytic activity">
    <reaction evidence="8">
        <text>[GlcNAc-(1-&gt;4)-Mur2Ac(oyl-L-Ala-gamma-D-Glu-L-Lys-D-Ala-D-Ala)](n)-di-trans,octa-cis-undecaprenyl diphosphate + beta-D-GlcNAc-(1-&gt;4)-Mur2Ac(oyl-L-Ala-gamma-D-Glu-L-Lys-D-Ala-D-Ala)-di-trans,octa-cis-undecaprenyl diphosphate = [GlcNAc-(1-&gt;4)-Mur2Ac(oyl-L-Ala-gamma-D-Glu-L-Lys-D-Ala-D-Ala)](n+1)-di-trans,octa-cis-undecaprenyl diphosphate + di-trans,octa-cis-undecaprenyl diphosphate + H(+)</text>
        <dbReference type="Rhea" id="RHEA:23708"/>
        <dbReference type="Rhea" id="RHEA-COMP:9602"/>
        <dbReference type="Rhea" id="RHEA-COMP:9603"/>
        <dbReference type="ChEBI" id="CHEBI:15378"/>
        <dbReference type="ChEBI" id="CHEBI:58405"/>
        <dbReference type="ChEBI" id="CHEBI:60033"/>
        <dbReference type="ChEBI" id="CHEBI:78435"/>
        <dbReference type="EC" id="2.4.99.28"/>
    </reaction>
</comment>
<dbReference type="PANTHER" id="PTHR30474:SF3">
    <property type="entry name" value="PEPTIDOGLYCAN GLYCOSYLTRANSFERASE RODA"/>
    <property type="match status" value="1"/>
</dbReference>
<evidence type="ECO:0000256" key="2">
    <source>
        <dbReference type="ARBA" id="ARBA00004752"/>
    </source>
</evidence>
<dbReference type="EMBL" id="BMEQ01000017">
    <property type="protein sequence ID" value="GGG63414.1"/>
    <property type="molecule type" value="Genomic_DNA"/>
</dbReference>
<feature type="transmembrane region" description="Helical" evidence="10">
    <location>
        <begin position="120"/>
        <end position="138"/>
    </location>
</feature>
<dbReference type="GO" id="GO:0032153">
    <property type="term" value="C:cell division site"/>
    <property type="evidence" value="ECO:0007669"/>
    <property type="project" value="TreeGrafter"/>
</dbReference>
<keyword evidence="3 10" id="KW-0812">Transmembrane</keyword>
<feature type="transmembrane region" description="Helical" evidence="10">
    <location>
        <begin position="147"/>
        <end position="165"/>
    </location>
</feature>
<feature type="transmembrane region" description="Helical" evidence="10">
    <location>
        <begin position="393"/>
        <end position="414"/>
    </location>
</feature>
<evidence type="ECO:0000256" key="6">
    <source>
        <dbReference type="ARBA" id="ARBA00023136"/>
    </source>
</evidence>
<feature type="transmembrane region" description="Helical" evidence="10">
    <location>
        <begin position="426"/>
        <end position="447"/>
    </location>
</feature>
<evidence type="ECO:0000256" key="1">
    <source>
        <dbReference type="ARBA" id="ARBA00004141"/>
    </source>
</evidence>
<comment type="subcellular location">
    <subcellularLocation>
        <location evidence="1">Membrane</location>
        <topology evidence="1">Multi-pass membrane protein</topology>
    </subcellularLocation>
</comment>
<dbReference type="GO" id="GO:0005886">
    <property type="term" value="C:plasma membrane"/>
    <property type="evidence" value="ECO:0007669"/>
    <property type="project" value="TreeGrafter"/>
</dbReference>
<dbReference type="InterPro" id="IPR018365">
    <property type="entry name" value="Cell_cycle_FtsW-rel_CS"/>
</dbReference>
<evidence type="ECO:0000256" key="10">
    <source>
        <dbReference type="SAM" id="Phobius"/>
    </source>
</evidence>
<feature type="region of interest" description="Disordered" evidence="9">
    <location>
        <begin position="1"/>
        <end position="22"/>
    </location>
</feature>
<feature type="transmembrane region" description="Helical" evidence="10">
    <location>
        <begin position="360"/>
        <end position="381"/>
    </location>
</feature>
<dbReference type="InterPro" id="IPR001182">
    <property type="entry name" value="FtsW/RodA"/>
</dbReference>
<dbReference type="Pfam" id="PF01098">
    <property type="entry name" value="FTSW_RODA_SPOVE"/>
    <property type="match status" value="1"/>
</dbReference>
<sequence>MSTVPAPSSVPAASSAAGTAGPVQKPRRFTELLLLVVAVGIGVGANILVDPERLASENEHILASGLVLGIGSLVLHVVLRLRAKYADPYVLPVVVALNGLGIAMIHRIDLTTDQAAAGSQVLWTAIAMAAAGLVLWFLKDHRVLRRITYICLVLSGVLLLLPLLPGLGLELNGARIWISVGGRTFQPGEVAKITLAVFFAGYLSTNRDLILLAGKKIGPVRLPRFRDMAPMFAAWLIAIGVLVFQRDLGSAILFFGLFLAMIYLATSRLSWIVIGLLLVAAGGFFASQVFGHVAARLDSWLNAFDPEVYNRAPGGSAQIVQGLFGLSSGGMFGQGLGQGRPDLVSYANSDMIITAFGEELGLIGVSAILMLFFLFVTRGFRAALGTRDAFGKLLAAGLSAVIVLQLFVVVGGVTRLIPLTGLTTPFMSAGGSSLLSNWIIAAIVLAISHTARRPVVTGPATEEDLAEVAAYEAALREAAARDAQERAERRERRAARRTGDRAEDDSARDTGDDATAAQPAVPPTTAQAAAVDAAATEALSATGPGGRRTAADIPHGSDADGGTPTEAMSRLTDQGGHGPRSTENGGAS</sequence>
<dbReference type="PROSITE" id="PS00428">
    <property type="entry name" value="FTSW_RODA_SPOVE"/>
    <property type="match status" value="1"/>
</dbReference>
<evidence type="ECO:0000313" key="12">
    <source>
        <dbReference type="Proteomes" id="UP000638848"/>
    </source>
</evidence>
<comment type="pathway">
    <text evidence="2">Cell wall biogenesis; peptidoglycan biosynthesis.</text>
</comment>
<dbReference type="GO" id="GO:0008360">
    <property type="term" value="P:regulation of cell shape"/>
    <property type="evidence" value="ECO:0007669"/>
    <property type="project" value="UniProtKB-KW"/>
</dbReference>
<evidence type="ECO:0000256" key="3">
    <source>
        <dbReference type="ARBA" id="ARBA00022692"/>
    </source>
</evidence>
<accession>A0A917H126</accession>
<dbReference type="PANTHER" id="PTHR30474">
    <property type="entry name" value="CELL CYCLE PROTEIN"/>
    <property type="match status" value="1"/>
</dbReference>
<dbReference type="AlphaFoldDB" id="A0A917H126"/>
<evidence type="ECO:0000256" key="8">
    <source>
        <dbReference type="ARBA" id="ARBA00049902"/>
    </source>
</evidence>
<feature type="transmembrane region" description="Helical" evidence="10">
    <location>
        <begin position="273"/>
        <end position="295"/>
    </location>
</feature>
<dbReference type="RefSeq" id="WP_188538365.1">
    <property type="nucleotide sequence ID" value="NZ_BMEQ01000017.1"/>
</dbReference>
<feature type="transmembrane region" description="Helical" evidence="10">
    <location>
        <begin position="250"/>
        <end position="266"/>
    </location>
</feature>
<protein>
    <recommendedName>
        <fullName evidence="7">peptidoglycan glycosyltransferase</fullName>
        <ecNumber evidence="7">2.4.99.28</ecNumber>
    </recommendedName>
</protein>
<feature type="region of interest" description="Disordered" evidence="9">
    <location>
        <begin position="482"/>
        <end position="588"/>
    </location>
</feature>
<reference evidence="11" key="1">
    <citation type="journal article" date="2014" name="Int. J. Syst. Evol. Microbiol.">
        <title>Complete genome sequence of Corynebacterium casei LMG S-19264T (=DSM 44701T), isolated from a smear-ripened cheese.</title>
        <authorList>
            <consortium name="US DOE Joint Genome Institute (JGI-PGF)"/>
            <person name="Walter F."/>
            <person name="Albersmeier A."/>
            <person name="Kalinowski J."/>
            <person name="Ruckert C."/>
        </authorList>
    </citation>
    <scope>NUCLEOTIDE SEQUENCE</scope>
    <source>
        <strain evidence="11">CGMCC 1.12187</strain>
    </source>
</reference>
<dbReference type="GO" id="GO:0051301">
    <property type="term" value="P:cell division"/>
    <property type="evidence" value="ECO:0007669"/>
    <property type="project" value="InterPro"/>
</dbReference>
<reference evidence="11" key="2">
    <citation type="submission" date="2020-09" db="EMBL/GenBank/DDBJ databases">
        <authorList>
            <person name="Sun Q."/>
            <person name="Zhou Y."/>
        </authorList>
    </citation>
    <scope>NUCLEOTIDE SEQUENCE</scope>
    <source>
        <strain evidence="11">CGMCC 1.12187</strain>
    </source>
</reference>
<dbReference type="Proteomes" id="UP000638848">
    <property type="component" value="Unassembled WGS sequence"/>
</dbReference>
<organism evidence="11 12">
    <name type="scientific">Kocuria dechangensis</name>
    <dbReference type="NCBI Taxonomy" id="1176249"/>
    <lineage>
        <taxon>Bacteria</taxon>
        <taxon>Bacillati</taxon>
        <taxon>Actinomycetota</taxon>
        <taxon>Actinomycetes</taxon>
        <taxon>Micrococcales</taxon>
        <taxon>Micrococcaceae</taxon>
        <taxon>Kocuria</taxon>
    </lineage>
</organism>
<feature type="compositionally biased region" description="Low complexity" evidence="9">
    <location>
        <begin position="513"/>
        <end position="536"/>
    </location>
</feature>
<evidence type="ECO:0000256" key="7">
    <source>
        <dbReference type="ARBA" id="ARBA00044770"/>
    </source>
</evidence>
<keyword evidence="6 10" id="KW-0472">Membrane</keyword>
<dbReference type="GO" id="GO:0008955">
    <property type="term" value="F:peptidoglycan glycosyltransferase activity"/>
    <property type="evidence" value="ECO:0007669"/>
    <property type="project" value="UniProtKB-EC"/>
</dbReference>
<feature type="transmembrane region" description="Helical" evidence="10">
    <location>
        <begin position="61"/>
        <end position="81"/>
    </location>
</feature>
<proteinExistence type="predicted"/>
<evidence type="ECO:0000313" key="11">
    <source>
        <dbReference type="EMBL" id="GGG63414.1"/>
    </source>
</evidence>